<name>A0A3N1X569_9FIRM</name>
<dbReference type="SMART" id="SM00228">
    <property type="entry name" value="PDZ"/>
    <property type="match status" value="1"/>
</dbReference>
<comment type="caution">
    <text evidence="7">The sequence shown here is derived from an EMBL/GenBank/DDBJ whole genome shotgun (WGS) entry which is preliminary data.</text>
</comment>
<evidence type="ECO:0000256" key="3">
    <source>
        <dbReference type="ARBA" id="ARBA00022801"/>
    </source>
</evidence>
<keyword evidence="5" id="KW-1133">Transmembrane helix</keyword>
<evidence type="ECO:0000256" key="5">
    <source>
        <dbReference type="SAM" id="Phobius"/>
    </source>
</evidence>
<dbReference type="PRINTS" id="PR00834">
    <property type="entry name" value="PROTEASES2C"/>
</dbReference>
<reference evidence="7 8" key="1">
    <citation type="submission" date="2018-11" db="EMBL/GenBank/DDBJ databases">
        <title>Genomic Encyclopedia of Type Strains, Phase IV (KMG-IV): sequencing the most valuable type-strain genomes for metagenomic binning, comparative biology and taxonomic classification.</title>
        <authorList>
            <person name="Goeker M."/>
        </authorList>
    </citation>
    <scope>NUCLEOTIDE SEQUENCE [LARGE SCALE GENOMIC DNA]</scope>
    <source>
        <strain evidence="7 8">DSM 26537</strain>
    </source>
</reference>
<dbReference type="Gene3D" id="2.40.10.10">
    <property type="entry name" value="Trypsin-like serine proteases"/>
    <property type="match status" value="2"/>
</dbReference>
<gene>
    <name evidence="7" type="ORF">EDD66_11819</name>
</gene>
<protein>
    <submittedName>
        <fullName evidence="7">S1-C subfamily serine protease</fullName>
    </submittedName>
</protein>
<dbReference type="Gene3D" id="2.30.42.10">
    <property type="match status" value="1"/>
</dbReference>
<dbReference type="Proteomes" id="UP000273083">
    <property type="component" value="Unassembled WGS sequence"/>
</dbReference>
<dbReference type="PROSITE" id="PS50106">
    <property type="entry name" value="PDZ"/>
    <property type="match status" value="1"/>
</dbReference>
<dbReference type="PANTHER" id="PTHR22939">
    <property type="entry name" value="SERINE PROTEASE FAMILY S1C HTRA-RELATED"/>
    <property type="match status" value="1"/>
</dbReference>
<dbReference type="PANTHER" id="PTHR22939:SF129">
    <property type="entry name" value="SERINE PROTEASE HTRA2, MITOCHONDRIAL"/>
    <property type="match status" value="1"/>
</dbReference>
<dbReference type="InterPro" id="IPR001478">
    <property type="entry name" value="PDZ"/>
</dbReference>
<evidence type="ECO:0000256" key="1">
    <source>
        <dbReference type="ARBA" id="ARBA00010541"/>
    </source>
</evidence>
<dbReference type="InterPro" id="IPR036034">
    <property type="entry name" value="PDZ_sf"/>
</dbReference>
<keyword evidence="5" id="KW-0472">Membrane</keyword>
<evidence type="ECO:0000313" key="7">
    <source>
        <dbReference type="EMBL" id="ROR21939.1"/>
    </source>
</evidence>
<keyword evidence="5" id="KW-0812">Transmembrane</keyword>
<feature type="compositionally biased region" description="Basic and acidic residues" evidence="4">
    <location>
        <begin position="94"/>
        <end position="104"/>
    </location>
</feature>
<comment type="similarity">
    <text evidence="1">Belongs to the peptidase S1C family.</text>
</comment>
<dbReference type="Pfam" id="PF13365">
    <property type="entry name" value="Trypsin_2"/>
    <property type="match status" value="1"/>
</dbReference>
<dbReference type="InterPro" id="IPR001940">
    <property type="entry name" value="Peptidase_S1C"/>
</dbReference>
<dbReference type="SUPFAM" id="SSF50494">
    <property type="entry name" value="Trypsin-like serine proteases"/>
    <property type="match status" value="1"/>
</dbReference>
<dbReference type="SUPFAM" id="SSF50156">
    <property type="entry name" value="PDZ domain-like"/>
    <property type="match status" value="1"/>
</dbReference>
<dbReference type="RefSeq" id="WP_123610938.1">
    <property type="nucleotide sequence ID" value="NZ_RJVG01000018.1"/>
</dbReference>
<accession>A0A3N1X569</accession>
<sequence>MSADWKETNNEESEFSFIQEQIVPKKENKTKRIIGIFLITVVLAVIFGLIARYVFCVSESLFNNILGISEKKDTIKFPSIDPGEDSKNQGNVSEPKDNTDKQGEETEDENKTIVIENSVKADVSDYVTMYSKINEVAAGVNKSVVKITSAEKAVDWFNNDYESESITSGIILAKDSTNIYILTSNNKIVSEDNIKVTFQDNISVAGEFQRSDNELNLAVIIVDVSQVPEGTLKKIEVAKLGESYLLNAGDPVLALGNPNGYSDSMELGMITNDSNSIYTVDNKIELFNTNINDNPNGDGVIANLKGEIVGIITQKFKSDFNENINTVLSISRIKPVIERLVNNKAMASVGIIGADMTSEIAKSYGLTTGIYVTEVKAKSPAFNAGIKSGDVILAIEDKKTVSMVALNNILMEYQPQDVVELTFKRTTKEDDNETTVNITLGNKK</sequence>
<dbReference type="GO" id="GO:0006508">
    <property type="term" value="P:proteolysis"/>
    <property type="evidence" value="ECO:0007669"/>
    <property type="project" value="UniProtKB-KW"/>
</dbReference>
<keyword evidence="8" id="KW-1185">Reference proteome</keyword>
<dbReference type="InterPro" id="IPR009003">
    <property type="entry name" value="Peptidase_S1_PA"/>
</dbReference>
<feature type="region of interest" description="Disordered" evidence="4">
    <location>
        <begin position="77"/>
        <end position="111"/>
    </location>
</feature>
<dbReference type="AlphaFoldDB" id="A0A3N1X569"/>
<proteinExistence type="inferred from homology"/>
<feature type="transmembrane region" description="Helical" evidence="5">
    <location>
        <begin position="33"/>
        <end position="55"/>
    </location>
</feature>
<evidence type="ECO:0000313" key="8">
    <source>
        <dbReference type="Proteomes" id="UP000273083"/>
    </source>
</evidence>
<organism evidence="7 8">
    <name type="scientific">Mobilisporobacter senegalensis</name>
    <dbReference type="NCBI Taxonomy" id="1329262"/>
    <lineage>
        <taxon>Bacteria</taxon>
        <taxon>Bacillati</taxon>
        <taxon>Bacillota</taxon>
        <taxon>Clostridia</taxon>
        <taxon>Lachnospirales</taxon>
        <taxon>Lachnospiraceae</taxon>
        <taxon>Mobilisporobacter</taxon>
    </lineage>
</organism>
<feature type="domain" description="PDZ" evidence="6">
    <location>
        <begin position="350"/>
        <end position="402"/>
    </location>
</feature>
<dbReference type="GO" id="GO:0004252">
    <property type="term" value="F:serine-type endopeptidase activity"/>
    <property type="evidence" value="ECO:0007669"/>
    <property type="project" value="InterPro"/>
</dbReference>
<dbReference type="EMBL" id="RJVG01000018">
    <property type="protein sequence ID" value="ROR21939.1"/>
    <property type="molecule type" value="Genomic_DNA"/>
</dbReference>
<evidence type="ECO:0000256" key="4">
    <source>
        <dbReference type="SAM" id="MobiDB-lite"/>
    </source>
</evidence>
<keyword evidence="2 7" id="KW-0645">Protease</keyword>
<dbReference type="OrthoDB" id="1765023at2"/>
<dbReference type="InterPro" id="IPR043504">
    <property type="entry name" value="Peptidase_S1_PA_chymotrypsin"/>
</dbReference>
<evidence type="ECO:0000256" key="2">
    <source>
        <dbReference type="ARBA" id="ARBA00022670"/>
    </source>
</evidence>
<keyword evidence="3" id="KW-0378">Hydrolase</keyword>
<dbReference type="Pfam" id="PF13180">
    <property type="entry name" value="PDZ_2"/>
    <property type="match status" value="1"/>
</dbReference>
<evidence type="ECO:0000259" key="6">
    <source>
        <dbReference type="PROSITE" id="PS50106"/>
    </source>
</evidence>